<dbReference type="InParanoid" id="B0W022"/>
<dbReference type="Pfam" id="PF13445">
    <property type="entry name" value="zf-RING_UBOX"/>
    <property type="match status" value="1"/>
</dbReference>
<dbReference type="PANTHER" id="PTHR22770:SF13">
    <property type="entry name" value="RING-TYPE DOMAIN-CONTAINING PROTEIN"/>
    <property type="match status" value="1"/>
</dbReference>
<evidence type="ECO:0000256" key="4">
    <source>
        <dbReference type="ARBA" id="ARBA00022737"/>
    </source>
</evidence>
<accession>B0W022</accession>
<dbReference type="VEuPathDB" id="VectorBase:CPIJ000386"/>
<reference evidence="12" key="2">
    <citation type="submission" date="2021-02" db="UniProtKB">
        <authorList>
            <consortium name="EnsemblMetazoa"/>
        </authorList>
    </citation>
    <scope>IDENTIFICATION</scope>
    <source>
        <strain evidence="12">JHB</strain>
    </source>
</reference>
<dbReference type="GO" id="GO:0000151">
    <property type="term" value="C:ubiquitin ligase complex"/>
    <property type="evidence" value="ECO:0007669"/>
    <property type="project" value="TreeGrafter"/>
</dbReference>
<keyword evidence="5 8" id="KW-0863">Zinc-finger</keyword>
<feature type="domain" description="RING-type" evidence="9">
    <location>
        <begin position="106"/>
        <end position="148"/>
    </location>
</feature>
<dbReference type="OMA" id="AIRDVEC"/>
<keyword evidence="6" id="KW-0833">Ubl conjugation pathway</keyword>
<sequence length="340" mass="37768">MIPTASIMALANCTHSFCHTCLKAKIQQDATGSAPCPYPYGRYKCKGILEDTEIEGILGKRKEDRNFSQRQLVEAKEPNALKLKDLIQLITLTEASIVPNPEQFECSICLLPYGTDEGVILRECFHMFCRECLAGSIINANDVIVKCPSAENCESEIQEREIKQLLSEEDFSKYLDKSLRKAEAATQNSFHCLTPNCIGWCEVAGDAGIFICQVCYQENCLVCKMIHTSQTCQDNKRQKEQEQRKADNLVAEQTLKDLVDSGQAMRCPTCLAVLSKTDGCDWMVCAGCSTEICWATRGPRWGPNGPGDISGGCRCQVNGVFVEITTTAPLFLLRYCARPE</sequence>
<dbReference type="PANTHER" id="PTHR22770">
    <property type="entry name" value="UBIQUITIN CONJUGATING ENZYME 7 INTERACTING PROTEIN-RELATED"/>
    <property type="match status" value="1"/>
</dbReference>
<dbReference type="PROSITE" id="PS51873">
    <property type="entry name" value="TRIAD"/>
    <property type="match status" value="1"/>
</dbReference>
<dbReference type="Proteomes" id="UP000002320">
    <property type="component" value="Unassembled WGS sequence"/>
</dbReference>
<name>B0W022_CULQU</name>
<keyword evidence="2" id="KW-0808">Transferase</keyword>
<proteinExistence type="predicted"/>
<dbReference type="STRING" id="7176.B0W022"/>
<dbReference type="PROSITE" id="PS50089">
    <property type="entry name" value="ZF_RING_2"/>
    <property type="match status" value="1"/>
</dbReference>
<organism>
    <name type="scientific">Culex quinquefasciatus</name>
    <name type="common">Southern house mosquito</name>
    <name type="synonym">Culex pungens</name>
    <dbReference type="NCBI Taxonomy" id="7176"/>
    <lineage>
        <taxon>Eukaryota</taxon>
        <taxon>Metazoa</taxon>
        <taxon>Ecdysozoa</taxon>
        <taxon>Arthropoda</taxon>
        <taxon>Hexapoda</taxon>
        <taxon>Insecta</taxon>
        <taxon>Pterygota</taxon>
        <taxon>Neoptera</taxon>
        <taxon>Endopterygota</taxon>
        <taxon>Diptera</taxon>
        <taxon>Nematocera</taxon>
        <taxon>Culicoidea</taxon>
        <taxon>Culicidae</taxon>
        <taxon>Culicinae</taxon>
        <taxon>Culicini</taxon>
        <taxon>Culex</taxon>
        <taxon>Culex</taxon>
    </lineage>
</organism>
<evidence type="ECO:0000256" key="3">
    <source>
        <dbReference type="ARBA" id="ARBA00022723"/>
    </source>
</evidence>
<dbReference type="PROSITE" id="PS00518">
    <property type="entry name" value="ZF_RING_1"/>
    <property type="match status" value="2"/>
</dbReference>
<keyword evidence="13" id="KW-1185">Reference proteome</keyword>
<dbReference type="eggNOG" id="KOG1815">
    <property type="taxonomic scope" value="Eukaryota"/>
</dbReference>
<dbReference type="InterPro" id="IPR001841">
    <property type="entry name" value="Znf_RING"/>
</dbReference>
<dbReference type="KEGG" id="cqu:CpipJ_CPIJ000386"/>
<dbReference type="AlphaFoldDB" id="B0W022"/>
<evidence type="ECO:0000256" key="1">
    <source>
        <dbReference type="ARBA" id="ARBA00004906"/>
    </source>
</evidence>
<dbReference type="GO" id="GO:0097039">
    <property type="term" value="P:protein linear polyubiquitination"/>
    <property type="evidence" value="ECO:0007669"/>
    <property type="project" value="TreeGrafter"/>
</dbReference>
<evidence type="ECO:0000259" key="10">
    <source>
        <dbReference type="PROSITE" id="PS51873"/>
    </source>
</evidence>
<evidence type="ECO:0000256" key="8">
    <source>
        <dbReference type="PROSITE-ProRule" id="PRU00175"/>
    </source>
</evidence>
<dbReference type="GO" id="GO:0043130">
    <property type="term" value="F:ubiquitin binding"/>
    <property type="evidence" value="ECO:0007669"/>
    <property type="project" value="TreeGrafter"/>
</dbReference>
<evidence type="ECO:0000313" key="13">
    <source>
        <dbReference type="Proteomes" id="UP000002320"/>
    </source>
</evidence>
<evidence type="ECO:0000256" key="7">
    <source>
        <dbReference type="ARBA" id="ARBA00022833"/>
    </source>
</evidence>
<dbReference type="GO" id="GO:0043161">
    <property type="term" value="P:proteasome-mediated ubiquitin-dependent protein catabolic process"/>
    <property type="evidence" value="ECO:0007669"/>
    <property type="project" value="TreeGrafter"/>
</dbReference>
<dbReference type="FunFam" id="3.30.40.10:FF:000137">
    <property type="entry name" value="RanBP-type and C3HC4-type zinc finger-containing protein 1"/>
    <property type="match status" value="1"/>
</dbReference>
<dbReference type="SUPFAM" id="SSF57850">
    <property type="entry name" value="RING/U-box"/>
    <property type="match status" value="4"/>
</dbReference>
<dbReference type="Gene3D" id="3.30.40.10">
    <property type="entry name" value="Zinc/RING finger domain, C3HC4 (zinc finger)"/>
    <property type="match status" value="2"/>
</dbReference>
<evidence type="ECO:0000256" key="6">
    <source>
        <dbReference type="ARBA" id="ARBA00022786"/>
    </source>
</evidence>
<dbReference type="HOGENOM" id="CLU_767721_0_0_1"/>
<protein>
    <submittedName>
        <fullName evidence="11 12">RanBP-type and C3HC4-type zinc finger-containing protein 1</fullName>
    </submittedName>
</protein>
<gene>
    <name evidence="12" type="primary">6031223</name>
    <name evidence="11" type="ORF">CpipJ_CPIJ000386</name>
</gene>
<dbReference type="EMBL" id="DS231816">
    <property type="protein sequence ID" value="EDS37594.1"/>
    <property type="molecule type" value="Genomic_DNA"/>
</dbReference>
<dbReference type="InterPro" id="IPR051628">
    <property type="entry name" value="LUBAC_E3_Ligases"/>
</dbReference>
<dbReference type="OrthoDB" id="261960at2759"/>
<dbReference type="InterPro" id="IPR044066">
    <property type="entry name" value="TRIAD_supradom"/>
</dbReference>
<dbReference type="Gene3D" id="1.20.120.1750">
    <property type="match status" value="1"/>
</dbReference>
<evidence type="ECO:0000313" key="12">
    <source>
        <dbReference type="EnsemblMetazoa" id="CPIJ000386-PA"/>
    </source>
</evidence>
<reference evidence="11" key="1">
    <citation type="submission" date="2007-03" db="EMBL/GenBank/DDBJ databases">
        <title>Annotation of Culex pipiens quinquefasciatus.</title>
        <authorList>
            <consortium name="The Broad Institute Genome Sequencing Platform"/>
            <person name="Atkinson P.W."/>
            <person name="Hemingway J."/>
            <person name="Christensen B.M."/>
            <person name="Higgs S."/>
            <person name="Kodira C."/>
            <person name="Hannick L."/>
            <person name="Megy K."/>
            <person name="O'Leary S."/>
            <person name="Pearson M."/>
            <person name="Haas B.J."/>
            <person name="Mauceli E."/>
            <person name="Wortman J.R."/>
            <person name="Lee N.H."/>
            <person name="Guigo R."/>
            <person name="Stanke M."/>
            <person name="Alvarado L."/>
            <person name="Amedeo P."/>
            <person name="Antoine C.H."/>
            <person name="Arensburger P."/>
            <person name="Bidwell S.L."/>
            <person name="Crawford M."/>
            <person name="Camaro F."/>
            <person name="Devon K."/>
            <person name="Engels R."/>
            <person name="Hammond M."/>
            <person name="Howarth C."/>
            <person name="Koehrsen M."/>
            <person name="Lawson D."/>
            <person name="Montgomery P."/>
            <person name="Nene V."/>
            <person name="Nusbaum C."/>
            <person name="Puiu D."/>
            <person name="Romero-Severson J."/>
            <person name="Severson D.W."/>
            <person name="Shumway M."/>
            <person name="Sisk P."/>
            <person name="Stolte C."/>
            <person name="Zeng Q."/>
            <person name="Eisenstadt E."/>
            <person name="Fraser-Liggett C."/>
            <person name="Strausberg R."/>
            <person name="Galagan J."/>
            <person name="Birren B."/>
            <person name="Collins F.H."/>
        </authorList>
    </citation>
    <scope>NUCLEOTIDE SEQUENCE [LARGE SCALE GENOMIC DNA]</scope>
    <source>
        <strain evidence="11">JHB</strain>
    </source>
</reference>
<dbReference type="GO" id="GO:0004842">
    <property type="term" value="F:ubiquitin-protein transferase activity"/>
    <property type="evidence" value="ECO:0007669"/>
    <property type="project" value="TreeGrafter"/>
</dbReference>
<dbReference type="EnsemblMetazoa" id="CPIJ000386-RA">
    <property type="protein sequence ID" value="CPIJ000386-PA"/>
    <property type="gene ID" value="CPIJ000386"/>
</dbReference>
<dbReference type="GO" id="GO:0008270">
    <property type="term" value="F:zinc ion binding"/>
    <property type="evidence" value="ECO:0007669"/>
    <property type="project" value="UniProtKB-KW"/>
</dbReference>
<dbReference type="VEuPathDB" id="VectorBase:CQUJHB002945"/>
<feature type="domain" description="RING-type" evidence="10">
    <location>
        <begin position="102"/>
        <end position="319"/>
    </location>
</feature>
<dbReference type="InterPro" id="IPR017907">
    <property type="entry name" value="Znf_RING_CS"/>
</dbReference>
<dbReference type="Pfam" id="PF13639">
    <property type="entry name" value="zf-RING_2"/>
    <property type="match status" value="1"/>
</dbReference>
<dbReference type="InterPro" id="IPR027370">
    <property type="entry name" value="Znf-RING_euk"/>
</dbReference>
<dbReference type="SMART" id="SM00184">
    <property type="entry name" value="RING"/>
    <property type="match status" value="1"/>
</dbReference>
<evidence type="ECO:0000259" key="9">
    <source>
        <dbReference type="PROSITE" id="PS50089"/>
    </source>
</evidence>
<evidence type="ECO:0000256" key="5">
    <source>
        <dbReference type="ARBA" id="ARBA00022771"/>
    </source>
</evidence>
<evidence type="ECO:0000256" key="2">
    <source>
        <dbReference type="ARBA" id="ARBA00022679"/>
    </source>
</evidence>
<keyword evidence="3" id="KW-0479">Metal-binding</keyword>
<keyword evidence="4" id="KW-0677">Repeat</keyword>
<keyword evidence="7" id="KW-0862">Zinc</keyword>
<dbReference type="InterPro" id="IPR013083">
    <property type="entry name" value="Znf_RING/FYVE/PHD"/>
</dbReference>
<comment type="pathway">
    <text evidence="1">Protein modification; protein ubiquitination.</text>
</comment>
<evidence type="ECO:0000313" key="11">
    <source>
        <dbReference type="EMBL" id="EDS37594.1"/>
    </source>
</evidence>